<feature type="transmembrane region" description="Helical" evidence="1">
    <location>
        <begin position="107"/>
        <end position="125"/>
    </location>
</feature>
<keyword evidence="3" id="KW-1185">Reference proteome</keyword>
<gene>
    <name evidence="2" type="ORF">SAMN05444401_1555</name>
</gene>
<dbReference type="STRING" id="1121298.SAMN05444401_1555"/>
<feature type="transmembrane region" description="Helical" evidence="1">
    <location>
        <begin position="159"/>
        <end position="177"/>
    </location>
</feature>
<dbReference type="InterPro" id="IPR012651">
    <property type="entry name" value="Thia_Transptr_ThiT"/>
</dbReference>
<dbReference type="AlphaFoldDB" id="A0A1M6EEV9"/>
<dbReference type="GO" id="GO:0005886">
    <property type="term" value="C:plasma membrane"/>
    <property type="evidence" value="ECO:0007669"/>
    <property type="project" value="InterPro"/>
</dbReference>
<feature type="transmembrane region" description="Helical" evidence="1">
    <location>
        <begin position="84"/>
        <end position="102"/>
    </location>
</feature>
<keyword evidence="1" id="KW-0472">Membrane</keyword>
<dbReference type="Gene3D" id="1.10.1760.20">
    <property type="match status" value="1"/>
</dbReference>
<protein>
    <submittedName>
        <fullName evidence="2">Thiamine transporter</fullName>
    </submittedName>
</protein>
<evidence type="ECO:0000256" key="1">
    <source>
        <dbReference type="SAM" id="Phobius"/>
    </source>
</evidence>
<feature type="transmembrane region" description="Helical" evidence="1">
    <location>
        <begin position="26"/>
        <end position="47"/>
    </location>
</feature>
<reference evidence="2 3" key="1">
    <citation type="submission" date="2016-11" db="EMBL/GenBank/DDBJ databases">
        <authorList>
            <person name="Jaros S."/>
            <person name="Januszkiewicz K."/>
            <person name="Wedrychowicz H."/>
        </authorList>
    </citation>
    <scope>NUCLEOTIDE SEQUENCE [LARGE SCALE GENOMIC DNA]</scope>
    <source>
        <strain evidence="2 3">DSM 21864</strain>
    </source>
</reference>
<feature type="transmembrane region" description="Helical" evidence="1">
    <location>
        <begin position="59"/>
        <end position="78"/>
    </location>
</feature>
<feature type="transmembrane region" description="Helical" evidence="1">
    <location>
        <begin position="183"/>
        <end position="208"/>
    </location>
</feature>
<keyword evidence="1" id="KW-0812">Transmembrane</keyword>
<evidence type="ECO:0000313" key="2">
    <source>
        <dbReference type="EMBL" id="SHI84067.1"/>
    </source>
</evidence>
<dbReference type="Proteomes" id="UP000184080">
    <property type="component" value="Unassembled WGS sequence"/>
</dbReference>
<evidence type="ECO:0000313" key="3">
    <source>
        <dbReference type="Proteomes" id="UP000184080"/>
    </source>
</evidence>
<name>A0A1M6EEV9_9CLOT</name>
<dbReference type="NCBIfam" id="TIGR02357">
    <property type="entry name" value="ECF_ThiT_YuaJ"/>
    <property type="match status" value="1"/>
</dbReference>
<sequence length="221" mass="24124">MFLNLSKSLQKLSKMFQDMPQKLSKVLSSPGTIIALVAVIVLIVVLLRTKKIKFNTRLLAFMAITIALSTVLGTISVYKMPQGGSVTLGSMVPILVLTFIYGPEVGFLTGFVYGLINLITGPYIMHPIQVLLDYPLPFMLLGTAGYFKNNYVGSTVAIFARFVCHLLSGVVFFASFAGDQNPLIYSIIYNGSYLLPELIITVLVVALLPVKRLRSIASPAN</sequence>
<proteinExistence type="predicted"/>
<accession>A0A1M6EEV9</accession>
<dbReference type="RefSeq" id="WP_242948924.1">
    <property type="nucleotide sequence ID" value="NZ_FQZO01000002.1"/>
</dbReference>
<dbReference type="Pfam" id="PF09515">
    <property type="entry name" value="Thia_YuaJ"/>
    <property type="match status" value="1"/>
</dbReference>
<keyword evidence="1" id="KW-1133">Transmembrane helix</keyword>
<dbReference type="EMBL" id="FQZO01000002">
    <property type="protein sequence ID" value="SHI84067.1"/>
    <property type="molecule type" value="Genomic_DNA"/>
</dbReference>
<dbReference type="GO" id="GO:0015234">
    <property type="term" value="F:thiamine transmembrane transporter activity"/>
    <property type="evidence" value="ECO:0007669"/>
    <property type="project" value="InterPro"/>
</dbReference>
<organism evidence="2 3">
    <name type="scientific">Clostridium amylolyticum</name>
    <dbReference type="NCBI Taxonomy" id="1121298"/>
    <lineage>
        <taxon>Bacteria</taxon>
        <taxon>Bacillati</taxon>
        <taxon>Bacillota</taxon>
        <taxon>Clostridia</taxon>
        <taxon>Eubacteriales</taxon>
        <taxon>Clostridiaceae</taxon>
        <taxon>Clostridium</taxon>
    </lineage>
</organism>